<comment type="caution">
    <text evidence="4">The sequence shown here is derived from an EMBL/GenBank/DDBJ whole genome shotgun (WGS) entry which is preliminary data.</text>
</comment>
<dbReference type="InterPro" id="IPR000488">
    <property type="entry name" value="Death_dom"/>
</dbReference>
<evidence type="ECO:0000313" key="4">
    <source>
        <dbReference type="EMBL" id="CAF3417857.1"/>
    </source>
</evidence>
<evidence type="ECO:0008006" key="6">
    <source>
        <dbReference type="Google" id="ProtNLM"/>
    </source>
</evidence>
<dbReference type="PANTHER" id="PTHR47508:SF1">
    <property type="entry name" value="NON-SPECIFIC SERINE_THREONINE PROTEIN KINASE"/>
    <property type="match status" value="1"/>
</dbReference>
<sequence length="972" mass="111317">MLHSCESSAWPPMVSSLRYSLSRLYDNNDTSTDAQLDLSTLLLDDATSDNVHLLATSFENDIELLKSNYTKVLETVERLILMDRFDDASRFTYKPIIKHIASIDLAPLIQMMIRLCSFLANTTERRDQLCSNILYHNTYALLSVKVNKKLSSLFFDLILAMLEMYTMDTPGYAAKLLTKSEFYPWAELTYHIGHLIRICGSYDSFVHTDYFSKLDPLQDILKLISDRAKINPIIYRATHEPVLKYILRWSVKNTVYSMHVYKMGGQILDLIDKQQATFDTCSQFIDALRHRVSGDDDNDDPEQARLRNAQFFQPLSARLAKFMEQFKTLPSALHQKLALFFMAILNRPLYAENGIRKFEYWTMNNIWHYVSLCIANQEDVRLYKTCLDRLYTRAQDDNDQDLKCWWISFWQTVGMKFPQVAADHVEQFLCITIDEKDMSFLVLLPITNIRTCVNEVDTRLIDVAEQVQVHIHEIERIDAKTLSYVPEWGAGVSKLLNSPASNNWCLLGKRFGYSTSELRHWATKADPCMTLLNEWYMTHETDETTYGLVKMLEDIGRHDAEKIIREAVIAAGKVIPEELDIEMKRLPPVFLSYQWGIQAAVTTLKSHLEQAGYACWMDTGQMGGGDKLFAKIDAGIRGAKIVICCMAAAYAQSVNCSREIHPCVSTGKPIIPLQMEKQPWPPEGALGPIMSEYLFIRFFNRKNAGTVNYWPEEKFAELLGQIRYHVAPDTDMISSQYNNWFVAQIDNLIFLQLSKSKNDKKVENKESTSLIDTPLEVSHPQLMISYQWDHQSYIVALYKRLTLLGYRVWLDIFQMGGGDSLFEKIDTGIRHSLCVIACVTPKYTVSINCRREMALADALSIPIIPLLLQETSTWPPPGPMALVFAEIPYINFSSKNEQSNNDNTWIGKEFQELLSRLRKFVPDVQLQTAQRNLPDMERPISAAQTGGHSVQQQPKRITSAPAIDKSQTCSLI</sequence>
<name>A0A818BBV9_9BILA</name>
<protein>
    <recommendedName>
        <fullName evidence="6">TIR domain-containing protein</fullName>
    </recommendedName>
</protein>
<dbReference type="PROSITE" id="PS50104">
    <property type="entry name" value="TIR"/>
    <property type="match status" value="1"/>
</dbReference>
<dbReference type="Pfam" id="PF13676">
    <property type="entry name" value="TIR_2"/>
    <property type="match status" value="2"/>
</dbReference>
<proteinExistence type="predicted"/>
<feature type="region of interest" description="Disordered" evidence="1">
    <location>
        <begin position="943"/>
        <end position="972"/>
    </location>
</feature>
<dbReference type="AlphaFoldDB" id="A0A818BBV9"/>
<gene>
    <name evidence="4" type="ORF">FME351_LOCUS10621</name>
</gene>
<evidence type="ECO:0000256" key="1">
    <source>
        <dbReference type="SAM" id="MobiDB-lite"/>
    </source>
</evidence>
<dbReference type="Proteomes" id="UP000663869">
    <property type="component" value="Unassembled WGS sequence"/>
</dbReference>
<dbReference type="Gene3D" id="3.40.50.10140">
    <property type="entry name" value="Toll/interleukin-1 receptor homology (TIR) domain"/>
    <property type="match status" value="2"/>
</dbReference>
<dbReference type="InterPro" id="IPR011029">
    <property type="entry name" value="DEATH-like_dom_sf"/>
</dbReference>
<reference evidence="4" key="1">
    <citation type="submission" date="2021-02" db="EMBL/GenBank/DDBJ databases">
        <authorList>
            <person name="Nowell W R."/>
        </authorList>
    </citation>
    <scope>NUCLEOTIDE SEQUENCE</scope>
</reference>
<dbReference type="EMBL" id="CAJNYU010001169">
    <property type="protein sequence ID" value="CAF3417857.1"/>
    <property type="molecule type" value="Genomic_DNA"/>
</dbReference>
<dbReference type="SUPFAM" id="SSF52200">
    <property type="entry name" value="Toll/Interleukin receptor TIR domain"/>
    <property type="match status" value="2"/>
</dbReference>
<dbReference type="InterPro" id="IPR000157">
    <property type="entry name" value="TIR_dom"/>
</dbReference>
<accession>A0A818BBV9</accession>
<feature type="domain" description="Death" evidence="2">
    <location>
        <begin position="503"/>
        <end position="568"/>
    </location>
</feature>
<organism evidence="4 5">
    <name type="scientific">Rotaria socialis</name>
    <dbReference type="NCBI Taxonomy" id="392032"/>
    <lineage>
        <taxon>Eukaryota</taxon>
        <taxon>Metazoa</taxon>
        <taxon>Spiralia</taxon>
        <taxon>Gnathifera</taxon>
        <taxon>Rotifera</taxon>
        <taxon>Eurotatoria</taxon>
        <taxon>Bdelloidea</taxon>
        <taxon>Philodinida</taxon>
        <taxon>Philodinidae</taxon>
        <taxon>Rotaria</taxon>
    </lineage>
</organism>
<evidence type="ECO:0000259" key="2">
    <source>
        <dbReference type="PROSITE" id="PS50017"/>
    </source>
</evidence>
<evidence type="ECO:0000313" key="5">
    <source>
        <dbReference type="Proteomes" id="UP000663869"/>
    </source>
</evidence>
<dbReference type="GO" id="GO:0007165">
    <property type="term" value="P:signal transduction"/>
    <property type="evidence" value="ECO:0007669"/>
    <property type="project" value="InterPro"/>
</dbReference>
<dbReference type="Pfam" id="PF00531">
    <property type="entry name" value="Death"/>
    <property type="match status" value="1"/>
</dbReference>
<dbReference type="Gene3D" id="1.10.533.10">
    <property type="entry name" value="Death Domain, Fas"/>
    <property type="match status" value="1"/>
</dbReference>
<dbReference type="PANTHER" id="PTHR47508">
    <property type="entry name" value="SAM DOMAIN-CONTAINING PROTEIN-RELATED"/>
    <property type="match status" value="1"/>
</dbReference>
<dbReference type="SUPFAM" id="SSF47986">
    <property type="entry name" value="DEATH domain"/>
    <property type="match status" value="1"/>
</dbReference>
<feature type="domain" description="TIR" evidence="3">
    <location>
        <begin position="778"/>
        <end position="914"/>
    </location>
</feature>
<feature type="compositionally biased region" description="Polar residues" evidence="1">
    <location>
        <begin position="943"/>
        <end position="956"/>
    </location>
</feature>
<dbReference type="InterPro" id="IPR035897">
    <property type="entry name" value="Toll_tir_struct_dom_sf"/>
</dbReference>
<evidence type="ECO:0000259" key="3">
    <source>
        <dbReference type="PROSITE" id="PS50104"/>
    </source>
</evidence>
<dbReference type="PROSITE" id="PS50017">
    <property type="entry name" value="DEATH_DOMAIN"/>
    <property type="match status" value="1"/>
</dbReference>